<accession>A0A0C2J9T7</accession>
<proteinExistence type="predicted"/>
<dbReference type="AlphaFoldDB" id="A0A0C2J9T7"/>
<dbReference type="Proteomes" id="UP000031668">
    <property type="component" value="Unassembled WGS sequence"/>
</dbReference>
<evidence type="ECO:0000313" key="2">
    <source>
        <dbReference type="Proteomes" id="UP000031668"/>
    </source>
</evidence>
<comment type="caution">
    <text evidence="1">The sequence shown here is derived from an EMBL/GenBank/DDBJ whole genome shotgun (WGS) entry which is preliminary data.</text>
</comment>
<organism evidence="1 2">
    <name type="scientific">Thelohanellus kitauei</name>
    <name type="common">Myxosporean</name>
    <dbReference type="NCBI Taxonomy" id="669202"/>
    <lineage>
        <taxon>Eukaryota</taxon>
        <taxon>Metazoa</taxon>
        <taxon>Cnidaria</taxon>
        <taxon>Myxozoa</taxon>
        <taxon>Myxosporea</taxon>
        <taxon>Bivalvulida</taxon>
        <taxon>Platysporina</taxon>
        <taxon>Myxobolidae</taxon>
        <taxon>Thelohanellus</taxon>
    </lineage>
</organism>
<gene>
    <name evidence="1" type="ORF">RF11_03307</name>
</gene>
<sequence length="104" mass="11781">MMMNFFGVSFFDKSNVNHFILLMTHDSTYFDNISRISETDSFCSILSSAEKRLCDSKYSLVFSRCGQIRATRYSLVELGSTHNNSTIGHSPITDSIFANEVYSP</sequence>
<name>A0A0C2J9T7_THEKT</name>
<protein>
    <submittedName>
        <fullName evidence="1">Uncharacterized protein</fullName>
    </submittedName>
</protein>
<reference evidence="1 2" key="1">
    <citation type="journal article" date="2014" name="Genome Biol. Evol.">
        <title>The genome of the myxosporean Thelohanellus kitauei shows adaptations to nutrient acquisition within its fish host.</title>
        <authorList>
            <person name="Yang Y."/>
            <person name="Xiong J."/>
            <person name="Zhou Z."/>
            <person name="Huo F."/>
            <person name="Miao W."/>
            <person name="Ran C."/>
            <person name="Liu Y."/>
            <person name="Zhang J."/>
            <person name="Feng J."/>
            <person name="Wang M."/>
            <person name="Wang M."/>
            <person name="Wang L."/>
            <person name="Yao B."/>
        </authorList>
    </citation>
    <scope>NUCLEOTIDE SEQUENCE [LARGE SCALE GENOMIC DNA]</scope>
    <source>
        <strain evidence="1">Wuqing</strain>
    </source>
</reference>
<evidence type="ECO:0000313" key="1">
    <source>
        <dbReference type="EMBL" id="KII65913.1"/>
    </source>
</evidence>
<keyword evidence="2" id="KW-1185">Reference proteome</keyword>
<dbReference type="EMBL" id="JWZT01003673">
    <property type="protein sequence ID" value="KII65913.1"/>
    <property type="molecule type" value="Genomic_DNA"/>
</dbReference>